<dbReference type="STRING" id="1838285.SCAL_000106"/>
<dbReference type="PATRIC" id="fig|1838285.3.peg.111"/>
<dbReference type="AlphaFoldDB" id="A0A1F2PAJ5"/>
<evidence type="ECO:0000313" key="11">
    <source>
        <dbReference type="Proteomes" id="UP000186940"/>
    </source>
</evidence>
<dbReference type="GO" id="GO:0003677">
    <property type="term" value="F:DNA binding"/>
    <property type="evidence" value="ECO:0007669"/>
    <property type="project" value="InterPro"/>
</dbReference>
<dbReference type="HAMAP" id="MF_00250">
    <property type="entry name" value="RNApol_arch_Rpo10"/>
    <property type="match status" value="1"/>
</dbReference>
<keyword evidence="7 9" id="KW-0862">Zinc</keyword>
<dbReference type="Gene3D" id="1.10.10.60">
    <property type="entry name" value="Homeodomain-like"/>
    <property type="match status" value="1"/>
</dbReference>
<organism evidence="10 11">
    <name type="scientific">Candidatus Syntropharchaeum caldarium</name>
    <dbReference type="NCBI Taxonomy" id="1838285"/>
    <lineage>
        <taxon>Archaea</taxon>
        <taxon>Methanobacteriati</taxon>
        <taxon>Methanobacteriota</taxon>
        <taxon>Stenosarchaea group</taxon>
        <taxon>Methanomicrobia</taxon>
        <taxon>Methanosarcinales</taxon>
        <taxon>ANME-2 cluster</taxon>
        <taxon>Candidatus Syntropharchaeum</taxon>
    </lineage>
</organism>
<keyword evidence="8 9" id="KW-0804">Transcription</keyword>
<feature type="binding site" evidence="9">
    <location>
        <position position="12"/>
    </location>
    <ligand>
        <name>Zn(2+)</name>
        <dbReference type="ChEBI" id="CHEBI:29105"/>
    </ligand>
</feature>
<keyword evidence="4 9" id="KW-0808">Transferase</keyword>
<evidence type="ECO:0000256" key="9">
    <source>
        <dbReference type="HAMAP-Rule" id="MF_00250"/>
    </source>
</evidence>
<dbReference type="GO" id="GO:0003899">
    <property type="term" value="F:DNA-directed RNA polymerase activity"/>
    <property type="evidence" value="ECO:0007669"/>
    <property type="project" value="UniProtKB-UniRule"/>
</dbReference>
<dbReference type="FunFam" id="1.10.10.60:FF:000335">
    <property type="entry name" value="DNA-directed RNA polymerase subunit N, putative"/>
    <property type="match status" value="1"/>
</dbReference>
<gene>
    <name evidence="9" type="primary">rpo10</name>
    <name evidence="9" type="synonym">rpoN</name>
    <name evidence="10" type="ORF">SCAL_000106</name>
</gene>
<dbReference type="GO" id="GO:0008270">
    <property type="term" value="F:zinc ion binding"/>
    <property type="evidence" value="ECO:0007669"/>
    <property type="project" value="UniProtKB-UniRule"/>
</dbReference>
<sequence length="68" mass="8049">MSEEVRMIPVRCFTCGKVIGGYWEEYKERRDAGEDPGDILDDMGVERYCCRRMLLTHLEIVDKFVPYQ</sequence>
<dbReference type="PROSITE" id="PS01112">
    <property type="entry name" value="RNA_POL_N_8KD"/>
    <property type="match status" value="1"/>
</dbReference>
<dbReference type="Pfam" id="PF01194">
    <property type="entry name" value="RNA_pol_N"/>
    <property type="match status" value="1"/>
</dbReference>
<feature type="binding site" evidence="9">
    <location>
        <position position="49"/>
    </location>
    <ligand>
        <name>Zn(2+)</name>
        <dbReference type="ChEBI" id="CHEBI:29105"/>
    </ligand>
</feature>
<dbReference type="InterPro" id="IPR020789">
    <property type="entry name" value="RNA_pol_suN_Zn-BS"/>
</dbReference>
<evidence type="ECO:0000256" key="8">
    <source>
        <dbReference type="ARBA" id="ARBA00023163"/>
    </source>
</evidence>
<protein>
    <recommendedName>
        <fullName evidence="9">DNA-directed RNA polymerase subunit Rpo10</fullName>
        <ecNumber evidence="9">2.7.7.6</ecNumber>
    </recommendedName>
    <alternativeName>
        <fullName evidence="9">DNA-directed RNA polymerase subunit N</fullName>
    </alternativeName>
</protein>
<dbReference type="PANTHER" id="PTHR23431">
    <property type="entry name" value="DNA-DIRECTED RNA POLYMERASES I, II, AND III SUBUNIT RPABC5 FAMILY MEMBER"/>
    <property type="match status" value="1"/>
</dbReference>
<accession>A0A1F2PAJ5</accession>
<dbReference type="NCBIfam" id="NF003089">
    <property type="entry name" value="PRK04016.1"/>
    <property type="match status" value="1"/>
</dbReference>
<keyword evidence="3 9" id="KW-0963">Cytoplasm</keyword>
<keyword evidence="2 9" id="KW-0240">DNA-directed RNA polymerase</keyword>
<dbReference type="SUPFAM" id="SSF46924">
    <property type="entry name" value="RNA polymerase subunit RPB10"/>
    <property type="match status" value="1"/>
</dbReference>
<dbReference type="PANTHER" id="PTHR23431:SF3">
    <property type="entry name" value="DNA-DIRECTED RNA POLYMERASES I, II, AND III SUBUNIT RPABC5"/>
    <property type="match status" value="1"/>
</dbReference>
<dbReference type="PIRSF" id="PIRSF005653">
    <property type="entry name" value="RNA_pol_N/8_sub"/>
    <property type="match status" value="1"/>
</dbReference>
<feature type="binding site" evidence="9">
    <location>
        <position position="50"/>
    </location>
    <ligand>
        <name>Zn(2+)</name>
        <dbReference type="ChEBI" id="CHEBI:29105"/>
    </ligand>
</feature>
<comment type="catalytic activity">
    <reaction evidence="9">
        <text>RNA(n) + a ribonucleoside 5'-triphosphate = RNA(n+1) + diphosphate</text>
        <dbReference type="Rhea" id="RHEA:21248"/>
        <dbReference type="Rhea" id="RHEA-COMP:14527"/>
        <dbReference type="Rhea" id="RHEA-COMP:17342"/>
        <dbReference type="ChEBI" id="CHEBI:33019"/>
        <dbReference type="ChEBI" id="CHEBI:61557"/>
        <dbReference type="ChEBI" id="CHEBI:140395"/>
        <dbReference type="EC" id="2.7.7.6"/>
    </reaction>
</comment>
<evidence type="ECO:0000256" key="4">
    <source>
        <dbReference type="ARBA" id="ARBA00022679"/>
    </source>
</evidence>
<dbReference type="InterPro" id="IPR023580">
    <property type="entry name" value="RNA_pol_su_RPB10"/>
</dbReference>
<name>A0A1F2PAJ5_9EURY</name>
<dbReference type="GO" id="GO:0006351">
    <property type="term" value="P:DNA-templated transcription"/>
    <property type="evidence" value="ECO:0007669"/>
    <property type="project" value="UniProtKB-UniRule"/>
</dbReference>
<comment type="similarity">
    <text evidence="9">Belongs to the archaeal Rpo10/eukaryotic RPB10 RNA polymerase subunit family.</text>
</comment>
<dbReference type="EMBL" id="LYOS01000001">
    <property type="protein sequence ID" value="OFV68430.1"/>
    <property type="molecule type" value="Genomic_DNA"/>
</dbReference>
<comment type="caution">
    <text evidence="10">The sequence shown here is derived from an EMBL/GenBank/DDBJ whole genome shotgun (WGS) entry which is preliminary data.</text>
</comment>
<dbReference type="InterPro" id="IPR000268">
    <property type="entry name" value="RPABC5/Rpb10"/>
</dbReference>
<reference evidence="10" key="1">
    <citation type="submission" date="2016-05" db="EMBL/GenBank/DDBJ databases">
        <title>Microbial consortia oxidize butane by reversing methanogenesis.</title>
        <authorList>
            <person name="Laso-Perez R."/>
            <person name="Richter M."/>
            <person name="Wegener G."/>
            <person name="Musat F."/>
        </authorList>
    </citation>
    <scope>NUCLEOTIDE SEQUENCE [LARGE SCALE GENOMIC DNA]</scope>
    <source>
        <strain evidence="10">BOX2</strain>
    </source>
</reference>
<evidence type="ECO:0000256" key="5">
    <source>
        <dbReference type="ARBA" id="ARBA00022695"/>
    </source>
</evidence>
<evidence type="ECO:0000256" key="1">
    <source>
        <dbReference type="ARBA" id="ARBA00004496"/>
    </source>
</evidence>
<evidence type="ECO:0000256" key="7">
    <source>
        <dbReference type="ARBA" id="ARBA00022833"/>
    </source>
</evidence>
<evidence type="ECO:0000256" key="2">
    <source>
        <dbReference type="ARBA" id="ARBA00022478"/>
    </source>
</evidence>
<evidence type="ECO:0000256" key="3">
    <source>
        <dbReference type="ARBA" id="ARBA00022490"/>
    </source>
</evidence>
<dbReference type="EC" id="2.7.7.6" evidence="9"/>
<evidence type="ECO:0000313" key="10">
    <source>
        <dbReference type="EMBL" id="OFV68430.1"/>
    </source>
</evidence>
<comment type="cofactor">
    <cofactor evidence="9">
        <name>Zn(2+)</name>
        <dbReference type="ChEBI" id="CHEBI:29105"/>
    </cofactor>
    <text evidence="9">Binds 1 zinc ion.</text>
</comment>
<keyword evidence="6 9" id="KW-0479">Metal-binding</keyword>
<evidence type="ECO:0000256" key="6">
    <source>
        <dbReference type="ARBA" id="ARBA00022723"/>
    </source>
</evidence>
<dbReference type="GO" id="GO:0000428">
    <property type="term" value="C:DNA-directed RNA polymerase complex"/>
    <property type="evidence" value="ECO:0007669"/>
    <property type="project" value="UniProtKB-KW"/>
</dbReference>
<feature type="binding site" evidence="9">
    <location>
        <position position="15"/>
    </location>
    <ligand>
        <name>Zn(2+)</name>
        <dbReference type="ChEBI" id="CHEBI:29105"/>
    </ligand>
</feature>
<keyword evidence="11" id="KW-1185">Reference proteome</keyword>
<dbReference type="GO" id="GO:0005737">
    <property type="term" value="C:cytoplasm"/>
    <property type="evidence" value="ECO:0007669"/>
    <property type="project" value="UniProtKB-SubCell"/>
</dbReference>
<keyword evidence="5 9" id="KW-0548">Nucleotidyltransferase</keyword>
<comment type="subcellular location">
    <subcellularLocation>
        <location evidence="1 9">Cytoplasm</location>
    </subcellularLocation>
</comment>
<proteinExistence type="inferred from homology"/>
<comment type="subunit">
    <text evidence="9">Part of the RNA polymerase complex.</text>
</comment>
<comment type="function">
    <text evidence="9">DNA-dependent RNA polymerase (RNAP) catalyzes the transcription of DNA into RNA using the four ribonucleoside triphosphates as substrates.</text>
</comment>
<dbReference type="Proteomes" id="UP000186940">
    <property type="component" value="Unassembled WGS sequence"/>
</dbReference>